<dbReference type="Proteomes" id="UP001629113">
    <property type="component" value="Unassembled WGS sequence"/>
</dbReference>
<dbReference type="InterPro" id="IPR029058">
    <property type="entry name" value="AB_hydrolase_fold"/>
</dbReference>
<dbReference type="SUPFAM" id="SSF53474">
    <property type="entry name" value="alpha/beta-Hydrolases"/>
    <property type="match status" value="1"/>
</dbReference>
<gene>
    <name evidence="2" type="ORF">PVAG01_01234</name>
</gene>
<evidence type="ECO:0000313" key="3">
    <source>
        <dbReference type="Proteomes" id="UP001629113"/>
    </source>
</evidence>
<keyword evidence="3" id="KW-1185">Reference proteome</keyword>
<evidence type="ECO:0000259" key="1">
    <source>
        <dbReference type="Pfam" id="PF12697"/>
    </source>
</evidence>
<dbReference type="Gene3D" id="3.40.50.1820">
    <property type="entry name" value="alpha/beta hydrolase"/>
    <property type="match status" value="1"/>
</dbReference>
<protein>
    <recommendedName>
        <fullName evidence="1">AB hydrolase-1 domain-containing protein</fullName>
    </recommendedName>
</protein>
<reference evidence="2 3" key="1">
    <citation type="submission" date="2024-06" db="EMBL/GenBank/DDBJ databases">
        <title>Complete genome of Phlyctema vagabunda strain 19-DSS-EL-015.</title>
        <authorList>
            <person name="Fiorenzani C."/>
        </authorList>
    </citation>
    <scope>NUCLEOTIDE SEQUENCE [LARGE SCALE GENOMIC DNA]</scope>
    <source>
        <strain evidence="2 3">19-DSS-EL-015</strain>
    </source>
</reference>
<organism evidence="2 3">
    <name type="scientific">Phlyctema vagabunda</name>
    <dbReference type="NCBI Taxonomy" id="108571"/>
    <lineage>
        <taxon>Eukaryota</taxon>
        <taxon>Fungi</taxon>
        <taxon>Dikarya</taxon>
        <taxon>Ascomycota</taxon>
        <taxon>Pezizomycotina</taxon>
        <taxon>Leotiomycetes</taxon>
        <taxon>Helotiales</taxon>
        <taxon>Dermateaceae</taxon>
        <taxon>Phlyctema</taxon>
    </lineage>
</organism>
<dbReference type="PANTHER" id="PTHR37017:SF10">
    <property type="entry name" value="AB HYDROLASE-1 DOMAIN-CONTAINING PROTEIN"/>
    <property type="match status" value="1"/>
</dbReference>
<proteinExistence type="predicted"/>
<dbReference type="PANTHER" id="PTHR37017">
    <property type="entry name" value="AB HYDROLASE-1 DOMAIN-CONTAINING PROTEIN-RELATED"/>
    <property type="match status" value="1"/>
</dbReference>
<accession>A0ABR4PWI2</accession>
<comment type="caution">
    <text evidence="2">The sequence shown here is derived from an EMBL/GenBank/DDBJ whole genome shotgun (WGS) entry which is preliminary data.</text>
</comment>
<name>A0ABR4PWI2_9HELO</name>
<sequence>MGTFIPPVSRGDDFIAPSSHPPKKPAIVIVQGIMQTKIHYNYFVSLLNLEGYDVYYPDLPSNTRQKETTNMYDDAAVIKQFLEVLIMRQHRQVIVIMHCYGGVVGTQAVTQNLVKKWRERYKLEGGVVHLMYIAAFMLPLGDSVATVVLRDKVCGERWDWEETFHMLPDQKLVMKDAGRLFYNDTVFSTRKPSFWATFVQNMYHTHLLDPLTNAQYFELRCTYVCCKLDRFLSEDGQCTMVEKMLEANVEIDMDTVNSGHVPFLRAPSDIVEIVNKLDLTPPEPIETRRNHYIGGRQEVNRRMLQSG</sequence>
<dbReference type="InterPro" id="IPR000073">
    <property type="entry name" value="AB_hydrolase_1"/>
</dbReference>
<dbReference type="Pfam" id="PF12697">
    <property type="entry name" value="Abhydrolase_6"/>
    <property type="match status" value="1"/>
</dbReference>
<dbReference type="InterPro" id="IPR052897">
    <property type="entry name" value="Sec-Metab_Biosynth_Hydrolase"/>
</dbReference>
<dbReference type="EMBL" id="JBFCZG010000001">
    <property type="protein sequence ID" value="KAL3427725.1"/>
    <property type="molecule type" value="Genomic_DNA"/>
</dbReference>
<feature type="domain" description="AB hydrolase-1" evidence="1">
    <location>
        <begin position="28"/>
        <end position="271"/>
    </location>
</feature>
<evidence type="ECO:0000313" key="2">
    <source>
        <dbReference type="EMBL" id="KAL3427725.1"/>
    </source>
</evidence>